<dbReference type="InterPro" id="IPR053218">
    <property type="entry name" value="Pathogen-related_defense"/>
</dbReference>
<gene>
    <name evidence="2" type="ORF">LITE_LOCUS14753</name>
</gene>
<keyword evidence="3" id="KW-1185">Reference proteome</keyword>
<evidence type="ECO:0000313" key="3">
    <source>
        <dbReference type="Proteomes" id="UP001154282"/>
    </source>
</evidence>
<feature type="region of interest" description="Disordered" evidence="1">
    <location>
        <begin position="120"/>
        <end position="172"/>
    </location>
</feature>
<reference evidence="2" key="1">
    <citation type="submission" date="2022-08" db="EMBL/GenBank/DDBJ databases">
        <authorList>
            <person name="Gutierrez-Valencia J."/>
        </authorList>
    </citation>
    <scope>NUCLEOTIDE SEQUENCE</scope>
</reference>
<protein>
    <submittedName>
        <fullName evidence="2">Uncharacterized protein</fullName>
    </submittedName>
</protein>
<evidence type="ECO:0000256" key="1">
    <source>
        <dbReference type="SAM" id="MobiDB-lite"/>
    </source>
</evidence>
<name>A0AAV0JKD2_9ROSI</name>
<accession>A0AAV0JKD2</accession>
<sequence length="217" mass="23579">MLKEEAEDPDIQWRHGGPPIFDTVNKLFEQGRTNAWAEGSLEEAVQNAVKTWEMELSHKTRLLELRNVSRRVSIGLPTRVCVGGEMVQFFGIGVMKVDESMRAEDVEIYFDPPQLFGGLLKGAATDQSDPQVDQSLDENREQKKSHGVSSTSGHLSLGVGRDESMAEGGRGVGGFGMAVEEGAWEEGRRWEEVEGVGGMVVEEGGGVEVGGMAVEEG</sequence>
<dbReference type="PANTHER" id="PTHR31723:SF4">
    <property type="entry name" value="PATHOGENESIS-RELATED FAMILY PROTEIN"/>
    <property type="match status" value="1"/>
</dbReference>
<evidence type="ECO:0000313" key="2">
    <source>
        <dbReference type="EMBL" id="CAI0410394.1"/>
    </source>
</evidence>
<dbReference type="EMBL" id="CAMGYJ010000005">
    <property type="protein sequence ID" value="CAI0410394.1"/>
    <property type="molecule type" value="Genomic_DNA"/>
</dbReference>
<proteinExistence type="predicted"/>
<feature type="compositionally biased region" description="Polar residues" evidence="1">
    <location>
        <begin position="125"/>
        <end position="134"/>
    </location>
</feature>
<comment type="caution">
    <text evidence="2">The sequence shown here is derived from an EMBL/GenBank/DDBJ whole genome shotgun (WGS) entry which is preliminary data.</text>
</comment>
<dbReference type="Proteomes" id="UP001154282">
    <property type="component" value="Unassembled WGS sequence"/>
</dbReference>
<dbReference type="PANTHER" id="PTHR31723">
    <property type="entry name" value="PATHOGENESIS-RELATED FAMILY PROTEIN"/>
    <property type="match status" value="1"/>
</dbReference>
<dbReference type="AlphaFoldDB" id="A0AAV0JKD2"/>
<organism evidence="2 3">
    <name type="scientific">Linum tenue</name>
    <dbReference type="NCBI Taxonomy" id="586396"/>
    <lineage>
        <taxon>Eukaryota</taxon>
        <taxon>Viridiplantae</taxon>
        <taxon>Streptophyta</taxon>
        <taxon>Embryophyta</taxon>
        <taxon>Tracheophyta</taxon>
        <taxon>Spermatophyta</taxon>
        <taxon>Magnoliopsida</taxon>
        <taxon>eudicotyledons</taxon>
        <taxon>Gunneridae</taxon>
        <taxon>Pentapetalae</taxon>
        <taxon>rosids</taxon>
        <taxon>fabids</taxon>
        <taxon>Malpighiales</taxon>
        <taxon>Linaceae</taxon>
        <taxon>Linum</taxon>
    </lineage>
</organism>